<dbReference type="STRING" id="1324314.BVG16_04575"/>
<evidence type="ECO:0000313" key="1">
    <source>
        <dbReference type="EMBL" id="OPA80031.1"/>
    </source>
</evidence>
<comment type="caution">
    <text evidence="1">The sequence shown here is derived from an EMBL/GenBank/DDBJ whole genome shotgun (WGS) entry which is preliminary data.</text>
</comment>
<keyword evidence="2" id="KW-1185">Reference proteome</keyword>
<reference evidence="1 2" key="1">
    <citation type="submission" date="2017-01" db="EMBL/GenBank/DDBJ databases">
        <title>Genome analysis of Paenibacillus selenitrireducens ES3-24.</title>
        <authorList>
            <person name="Xu D."/>
            <person name="Yao R."/>
            <person name="Zheng S."/>
        </authorList>
    </citation>
    <scope>NUCLEOTIDE SEQUENCE [LARGE SCALE GENOMIC DNA]</scope>
    <source>
        <strain evidence="1 2">ES3-24</strain>
    </source>
</reference>
<dbReference type="AlphaFoldDB" id="A0A1T2XJG7"/>
<proteinExistence type="predicted"/>
<organism evidence="1 2">
    <name type="scientific">Paenibacillus selenitireducens</name>
    <dbReference type="NCBI Taxonomy" id="1324314"/>
    <lineage>
        <taxon>Bacteria</taxon>
        <taxon>Bacillati</taxon>
        <taxon>Bacillota</taxon>
        <taxon>Bacilli</taxon>
        <taxon>Bacillales</taxon>
        <taxon>Paenibacillaceae</taxon>
        <taxon>Paenibacillus</taxon>
    </lineage>
</organism>
<evidence type="ECO:0000313" key="2">
    <source>
        <dbReference type="Proteomes" id="UP000190188"/>
    </source>
</evidence>
<dbReference type="OrthoDB" id="2487047at2"/>
<dbReference type="RefSeq" id="WP_078497377.1">
    <property type="nucleotide sequence ID" value="NZ_MSZX01000002.1"/>
</dbReference>
<accession>A0A1T2XJG7</accession>
<dbReference type="Proteomes" id="UP000190188">
    <property type="component" value="Unassembled WGS sequence"/>
</dbReference>
<dbReference type="EMBL" id="MSZX01000002">
    <property type="protein sequence ID" value="OPA80031.1"/>
    <property type="molecule type" value="Genomic_DNA"/>
</dbReference>
<gene>
    <name evidence="1" type="ORF">BVG16_04575</name>
</gene>
<protein>
    <submittedName>
        <fullName evidence="1">Uncharacterized protein</fullName>
    </submittedName>
</protein>
<name>A0A1T2XJG7_9BACL</name>
<sequence length="764" mass="82943">MNKLTFTKKMTVSTIAISMLAVSLGGLPLSQKGFAEKLNFIQTVNAADVSPLSASLFEQIKKWYAALAAGGPQDVQDVISLRDELAQFDWIANKELIDPIWKKVIAKLPANIDQAELKASLSRLIKAIGSIQSMADIEALRTNPEFRATLKLIAAAVGDENLKMDDLLVFLFGDGGSREGLEGKVSSKLSKMSVMQLIQLIGNSKGITEIVLQAMDQQLREPDVYKISSILKKLDISSKDIRTLVMNLQAKLKKGDAALQALSFAYLRSSTQASTEISENGRQHVYHLKMFGVDIPSFVLKWSKVSGSEHVTVYSSGMVTIPEGVQSGSAVIQAKLVSPNGGPAKVIFEKEVTLTDTSAPEENVFPVAEYLKRLEKIRIALVAGGSTDVNSVLKLRDEIMGLDLGKNQALIDPIWKPIAKKLPSSVDQAELKRNLLQMMQAIGSLPFDVEASQLESIRANPEYRATLKTIAKVAGVPTLTVDDILIMMFGDGKAHGGVEATVRNTLASMSSKELAKVLNSKNTLAIIQSTALAKVLNDTKGYTLSKALSNLGVKPADVATVIHQVKDKLKHEESAFKALSAAFVRSETESTVKISDHGRQHLYGLTVQGVELPSSSLKWKKVSGSKDVKVDSNGKVTISKKVATGTAVIQASLDNFLGGSSKVIFEKEITLVNDDAANDPKVLIQNILKSFEGKLADIKKRFDATTIDSEKVQFILEVIQAGNDSFEQINKVEGPKGLKNEAINKVKKQVNEMINVIIDSLMKF</sequence>